<gene>
    <name evidence="1" type="ORF">MUN79_11850</name>
</gene>
<dbReference type="KEGG" id="hcu:MUN79_11850"/>
<protein>
    <submittedName>
        <fullName evidence="1">Uncharacterized protein</fullName>
    </submittedName>
</protein>
<name>A0A8T9QBE3_9BACT</name>
<reference evidence="1" key="1">
    <citation type="submission" date="2022-04" db="EMBL/GenBank/DDBJ databases">
        <title>Hymenobacter sp. isolated from the air.</title>
        <authorList>
            <person name="Won M."/>
            <person name="Lee C.-M."/>
            <person name="Woen H.-Y."/>
            <person name="Kwon S.-W."/>
        </authorList>
    </citation>
    <scope>NUCLEOTIDE SEQUENCE</scope>
    <source>
        <strain evidence="1">5116S-3</strain>
    </source>
</reference>
<dbReference type="EMBL" id="CP095046">
    <property type="protein sequence ID" value="UOQ74505.1"/>
    <property type="molecule type" value="Genomic_DNA"/>
</dbReference>
<keyword evidence="2" id="KW-1185">Reference proteome</keyword>
<dbReference type="Proteomes" id="UP000831796">
    <property type="component" value="Chromosome"/>
</dbReference>
<proteinExistence type="predicted"/>
<evidence type="ECO:0000313" key="2">
    <source>
        <dbReference type="Proteomes" id="UP000831796"/>
    </source>
</evidence>
<dbReference type="RefSeq" id="WP_244677844.1">
    <property type="nucleotide sequence ID" value="NZ_CP095046.1"/>
</dbReference>
<dbReference type="AlphaFoldDB" id="A0A8T9QBE3"/>
<organism evidence="1 2">
    <name type="scientific">Hymenobacter cellulosilyticus</name>
    <dbReference type="NCBI Taxonomy" id="2932248"/>
    <lineage>
        <taxon>Bacteria</taxon>
        <taxon>Pseudomonadati</taxon>
        <taxon>Bacteroidota</taxon>
        <taxon>Cytophagia</taxon>
        <taxon>Cytophagales</taxon>
        <taxon>Hymenobacteraceae</taxon>
        <taxon>Hymenobacter</taxon>
    </lineage>
</organism>
<accession>A0A8T9QBE3</accession>
<evidence type="ECO:0000313" key="1">
    <source>
        <dbReference type="EMBL" id="UOQ74505.1"/>
    </source>
</evidence>
<sequence length="158" mass="17716">MHLHRYFGYTPHYPIYLSASLFPIPNMQAGLSFGVSTLLFLAITACGNLYEKAELPNHLVIVEYPSQDEYSLCYRVGEGDYIPIKGVNTRCVYTTTAYVLLKNDITINTKVSLAYYLFPLDKATPQEVDDGLIGPLDQDSLRHYLSAAQVAGARKHCF</sequence>